<protein>
    <submittedName>
        <fullName evidence="2">Uncharacterized protein</fullName>
    </submittedName>
</protein>
<dbReference type="AlphaFoldDB" id="A0A378WMC9"/>
<feature type="compositionally biased region" description="Gly residues" evidence="1">
    <location>
        <begin position="1"/>
        <end position="11"/>
    </location>
</feature>
<organism evidence="2 3">
    <name type="scientific">Nocardia africana</name>
    <dbReference type="NCBI Taxonomy" id="134964"/>
    <lineage>
        <taxon>Bacteria</taxon>
        <taxon>Bacillati</taxon>
        <taxon>Actinomycetota</taxon>
        <taxon>Actinomycetes</taxon>
        <taxon>Mycobacteriales</taxon>
        <taxon>Nocardiaceae</taxon>
        <taxon>Nocardia</taxon>
    </lineage>
</organism>
<evidence type="ECO:0000313" key="3">
    <source>
        <dbReference type="Proteomes" id="UP000255082"/>
    </source>
</evidence>
<feature type="compositionally biased region" description="Low complexity" evidence="1">
    <location>
        <begin position="70"/>
        <end position="79"/>
    </location>
</feature>
<proteinExistence type="predicted"/>
<evidence type="ECO:0000256" key="1">
    <source>
        <dbReference type="SAM" id="MobiDB-lite"/>
    </source>
</evidence>
<gene>
    <name evidence="2" type="ORF">NCTC13184_01761</name>
</gene>
<dbReference type="Proteomes" id="UP000255082">
    <property type="component" value="Unassembled WGS sequence"/>
</dbReference>
<sequence length="466" mass="47901">MGRSGGRGGADVDGHATTAGVRAGPFTGRELTRRGGAGGGAAGDIRAGLAEFRCGAAGYVRPGGSTGSVPGVSASGVTAPPATGPAKSQPPGRHTGDDKSPGGAEPASGTDQPATGSGDLVRDAVGAAMAAAAAPTFMLGKRVDGDLVLARSLLASLLAAGAVPAVGTAWAVSIMRHDGGVSAFVTSNDGRGWLPPGVFLPRELSTPWVWSVAEGPAWEGLADPARVLAEFALSWGRRTGARLSALVCSAPFDELLARQLGEVALEGAVDPSPAMDFSTPAPGLADRLELVSAPQILERVAAIPADRIGSRGLDFAYDAHQRLAAAGPDPFASLGAAELRHRIMQTILQGGQVQSQWWEQLFDADQLLAASMLPLQADVSRVPLGELRSEHSAGRSATDSATLRLLVAQRRCNELVLLMAGEPSRQRLRDMVYAHGQVAEYLASFPVGTVTPEPARRPTITAPPPR</sequence>
<reference evidence="2 3" key="1">
    <citation type="submission" date="2018-06" db="EMBL/GenBank/DDBJ databases">
        <authorList>
            <consortium name="Pathogen Informatics"/>
            <person name="Doyle S."/>
        </authorList>
    </citation>
    <scope>NUCLEOTIDE SEQUENCE [LARGE SCALE GENOMIC DNA]</scope>
    <source>
        <strain evidence="2 3">NCTC13184</strain>
    </source>
</reference>
<accession>A0A378WMC9</accession>
<dbReference type="EMBL" id="UGRU01000001">
    <property type="protein sequence ID" value="SUA42406.1"/>
    <property type="molecule type" value="Genomic_DNA"/>
</dbReference>
<name>A0A378WMC9_9NOCA</name>
<feature type="region of interest" description="Disordered" evidence="1">
    <location>
        <begin position="1"/>
        <end position="43"/>
    </location>
</feature>
<evidence type="ECO:0000313" key="2">
    <source>
        <dbReference type="EMBL" id="SUA42406.1"/>
    </source>
</evidence>
<feature type="region of interest" description="Disordered" evidence="1">
    <location>
        <begin position="70"/>
        <end position="119"/>
    </location>
</feature>